<dbReference type="WBParaSite" id="HPBE_0001424901-mRNA-1">
    <property type="protein sequence ID" value="HPBE_0001424901-mRNA-1"/>
    <property type="gene ID" value="HPBE_0001424901"/>
</dbReference>
<dbReference type="SUPFAM" id="SSF56672">
    <property type="entry name" value="DNA/RNA polymerases"/>
    <property type="match status" value="1"/>
</dbReference>
<dbReference type="GO" id="GO:0004190">
    <property type="term" value="F:aspartic-type endopeptidase activity"/>
    <property type="evidence" value="ECO:0007669"/>
    <property type="project" value="InterPro"/>
</dbReference>
<dbReference type="InterPro" id="IPR000477">
    <property type="entry name" value="RT_dom"/>
</dbReference>
<evidence type="ECO:0000256" key="6">
    <source>
        <dbReference type="SAM" id="Phobius"/>
    </source>
</evidence>
<keyword evidence="3" id="KW-0548">Nucleotidyltransferase</keyword>
<dbReference type="InterPro" id="IPR043502">
    <property type="entry name" value="DNA/RNA_pol_sf"/>
</dbReference>
<evidence type="ECO:0000256" key="5">
    <source>
        <dbReference type="ARBA" id="ARBA00022759"/>
    </source>
</evidence>
<keyword evidence="5" id="KW-0255">Endonuclease</keyword>
<keyword evidence="6" id="KW-1133">Transmembrane helix</keyword>
<name>A0A183FZP8_HELPZ</name>
<evidence type="ECO:0000259" key="7">
    <source>
        <dbReference type="PROSITE" id="PS50878"/>
    </source>
</evidence>
<evidence type="ECO:0000256" key="1">
    <source>
        <dbReference type="ARBA" id="ARBA00012493"/>
    </source>
</evidence>
<feature type="transmembrane region" description="Helical" evidence="6">
    <location>
        <begin position="92"/>
        <end position="112"/>
    </location>
</feature>
<dbReference type="Gene3D" id="3.30.70.270">
    <property type="match status" value="2"/>
</dbReference>
<evidence type="ECO:0000313" key="8">
    <source>
        <dbReference type="Proteomes" id="UP000050761"/>
    </source>
</evidence>
<proteinExistence type="predicted"/>
<keyword evidence="4" id="KW-0540">Nuclease</keyword>
<reference evidence="9" key="1">
    <citation type="submission" date="2019-09" db="UniProtKB">
        <authorList>
            <consortium name="WormBaseParasite"/>
        </authorList>
    </citation>
    <scope>IDENTIFICATION</scope>
</reference>
<feature type="domain" description="Reverse transcriptase" evidence="7">
    <location>
        <begin position="530"/>
        <end position="708"/>
    </location>
</feature>
<dbReference type="AlphaFoldDB" id="A0A183FZP8"/>
<dbReference type="GO" id="GO:0004519">
    <property type="term" value="F:endonuclease activity"/>
    <property type="evidence" value="ECO:0007669"/>
    <property type="project" value="UniProtKB-KW"/>
</dbReference>
<dbReference type="FunFam" id="3.30.70.270:FF:000020">
    <property type="entry name" value="Transposon Tf2-6 polyprotein-like Protein"/>
    <property type="match status" value="1"/>
</dbReference>
<dbReference type="SUPFAM" id="SSF50630">
    <property type="entry name" value="Acid proteases"/>
    <property type="match status" value="1"/>
</dbReference>
<dbReference type="CDD" id="cd01647">
    <property type="entry name" value="RT_LTR"/>
    <property type="match status" value="1"/>
</dbReference>
<dbReference type="PANTHER" id="PTHR37984">
    <property type="entry name" value="PROTEIN CBG26694"/>
    <property type="match status" value="1"/>
</dbReference>
<dbReference type="PROSITE" id="PS00141">
    <property type="entry name" value="ASP_PROTEASE"/>
    <property type="match status" value="1"/>
</dbReference>
<accession>A0A183FZP8</accession>
<dbReference type="CDD" id="cd00303">
    <property type="entry name" value="retropepsin_like"/>
    <property type="match status" value="1"/>
</dbReference>
<dbReference type="GO" id="GO:0003964">
    <property type="term" value="F:RNA-directed DNA polymerase activity"/>
    <property type="evidence" value="ECO:0007669"/>
    <property type="project" value="UniProtKB-EC"/>
</dbReference>
<evidence type="ECO:0000256" key="2">
    <source>
        <dbReference type="ARBA" id="ARBA00022679"/>
    </source>
</evidence>
<dbReference type="Gene3D" id="3.10.10.10">
    <property type="entry name" value="HIV Type 1 Reverse Transcriptase, subunit A, domain 1"/>
    <property type="match status" value="1"/>
</dbReference>
<keyword evidence="5" id="KW-0378">Hydrolase</keyword>
<protein>
    <recommendedName>
        <fullName evidence="1">RNA-directed DNA polymerase</fullName>
        <ecNumber evidence="1">2.7.7.49</ecNumber>
    </recommendedName>
</protein>
<keyword evidence="6" id="KW-0472">Membrane</keyword>
<evidence type="ECO:0000256" key="4">
    <source>
        <dbReference type="ARBA" id="ARBA00022722"/>
    </source>
</evidence>
<evidence type="ECO:0000313" key="9">
    <source>
        <dbReference type="WBParaSite" id="HPBE_0001424901-mRNA-1"/>
    </source>
</evidence>
<evidence type="ECO:0000256" key="3">
    <source>
        <dbReference type="ARBA" id="ARBA00022695"/>
    </source>
</evidence>
<dbReference type="InterPro" id="IPR021109">
    <property type="entry name" value="Peptidase_aspartic_dom_sf"/>
</dbReference>
<keyword evidence="8" id="KW-1185">Reference proteome</keyword>
<dbReference type="PROSITE" id="PS50878">
    <property type="entry name" value="RT_POL"/>
    <property type="match status" value="1"/>
</dbReference>
<dbReference type="GO" id="GO:0006508">
    <property type="term" value="P:proteolysis"/>
    <property type="evidence" value="ECO:0007669"/>
    <property type="project" value="InterPro"/>
</dbReference>
<keyword evidence="6" id="KW-0812">Transmembrane</keyword>
<keyword evidence="2" id="KW-0808">Transferase</keyword>
<sequence length="791" mass="88767">LNTQRIHALSLIDPTWTARILLNRTDVSAILQDNLLKVTKCKPVNSTVIFTDHKVKGTCFSLLPLEIDGNLWFSLPNSEDLIRYSPEISYPFIHHLDTIIVIIIVIFCIYYAKLCLIRRASTTAATALIDLAHTLKPQSSKRKRRMGINSVLVQPSASAESGHLFVPRIYALLSSVVDKASSLPYIEIVINNTPTIALFDSGASISYMRHSSTKALNCTNSVTTTKTPPARAANGGEVYLTGTINLLVQIASSSLLHRFHVSADDQCPAPVLLGSDFINNLNKHGLIVTLDLYNQKVTIGPKVYKTLQLNTISTAVPNNYKVRLLEEIILPKRSKNFIAAYVDQYKPALDVTPLLIEDNLQPSDSLFIVGRCLVSPESNGQCPLLVVNASWTTITLYKGMCIAIAFPIAMMQQQVATLNTVIPHPYTPPEADWEAEVPKFPNVINHQYSPANDVDLSSADLSESDKMRLKAIIDAHRNAFVGPDGHLGHYNGPIRHRIDIQDGAHIPARKIYRIPLEKRLEIERQIMQMLQDGIIRESTSPFGVLIVLVKKRDANSWRFTIDFRELNAITKPHQSILPNNQDIIDLCANKCLYSSLDFQQGFHQIPVEESHCERTAFACFLGSFEYFRMPMGLKGAPATFQRIMDDLKKRLRAQVFIYIDDLIITSETSEEHLTDIDEVLGKIEQSMKLKAFKCGFARKEIRFLGYVLSNDGIRPNPDKTETIDAYPTPTTVTEVKAFLGMCSFFRRFVHDFARIAAPLSNLLKKDTPFEWTAECDHSMRTLKNALTTPLY</sequence>
<dbReference type="PANTHER" id="PTHR37984:SF5">
    <property type="entry name" value="PROTEIN NYNRIN-LIKE"/>
    <property type="match status" value="1"/>
</dbReference>
<dbReference type="EC" id="2.7.7.49" evidence="1"/>
<dbReference type="InterPro" id="IPR043128">
    <property type="entry name" value="Rev_trsase/Diguanyl_cyclase"/>
</dbReference>
<dbReference type="Pfam" id="PF00078">
    <property type="entry name" value="RVT_1"/>
    <property type="match status" value="1"/>
</dbReference>
<organism evidence="8 9">
    <name type="scientific">Heligmosomoides polygyrus</name>
    <name type="common">Parasitic roundworm</name>
    <dbReference type="NCBI Taxonomy" id="6339"/>
    <lineage>
        <taxon>Eukaryota</taxon>
        <taxon>Metazoa</taxon>
        <taxon>Ecdysozoa</taxon>
        <taxon>Nematoda</taxon>
        <taxon>Chromadorea</taxon>
        <taxon>Rhabditida</taxon>
        <taxon>Rhabditina</taxon>
        <taxon>Rhabditomorpha</taxon>
        <taxon>Strongyloidea</taxon>
        <taxon>Heligmosomidae</taxon>
        <taxon>Heligmosomoides</taxon>
    </lineage>
</organism>
<dbReference type="InterPro" id="IPR001969">
    <property type="entry name" value="Aspartic_peptidase_AS"/>
</dbReference>
<dbReference type="Gene3D" id="2.40.70.10">
    <property type="entry name" value="Acid Proteases"/>
    <property type="match status" value="1"/>
</dbReference>
<dbReference type="Proteomes" id="UP000050761">
    <property type="component" value="Unassembled WGS sequence"/>
</dbReference>
<dbReference type="Pfam" id="PF13975">
    <property type="entry name" value="gag-asp_proteas"/>
    <property type="match status" value="1"/>
</dbReference>
<dbReference type="InterPro" id="IPR050951">
    <property type="entry name" value="Retrovirus_Pol_polyprotein"/>
</dbReference>